<gene>
    <name evidence="2" type="ORF">PHLCEN_2v9280</name>
</gene>
<comment type="caution">
    <text evidence="2">The sequence shown here is derived from an EMBL/GenBank/DDBJ whole genome shotgun (WGS) entry which is preliminary data.</text>
</comment>
<accession>A0A2R6NR82</accession>
<keyword evidence="3" id="KW-1185">Reference proteome</keyword>
<dbReference type="EMBL" id="MLYV02000922">
    <property type="protein sequence ID" value="PSR75164.1"/>
    <property type="molecule type" value="Genomic_DNA"/>
</dbReference>
<dbReference type="Proteomes" id="UP000186601">
    <property type="component" value="Unassembled WGS sequence"/>
</dbReference>
<evidence type="ECO:0000256" key="1">
    <source>
        <dbReference type="SAM" id="MobiDB-lite"/>
    </source>
</evidence>
<organism evidence="2 3">
    <name type="scientific">Hermanssonia centrifuga</name>
    <dbReference type="NCBI Taxonomy" id="98765"/>
    <lineage>
        <taxon>Eukaryota</taxon>
        <taxon>Fungi</taxon>
        <taxon>Dikarya</taxon>
        <taxon>Basidiomycota</taxon>
        <taxon>Agaricomycotina</taxon>
        <taxon>Agaricomycetes</taxon>
        <taxon>Polyporales</taxon>
        <taxon>Meruliaceae</taxon>
        <taxon>Hermanssonia</taxon>
    </lineage>
</organism>
<feature type="region of interest" description="Disordered" evidence="1">
    <location>
        <begin position="1"/>
        <end position="27"/>
    </location>
</feature>
<feature type="compositionally biased region" description="Polar residues" evidence="1">
    <location>
        <begin position="11"/>
        <end position="21"/>
    </location>
</feature>
<name>A0A2R6NR82_9APHY</name>
<sequence>MHDAQYGNDESAPSPNSTTSIESEEADEDFARRILAAKREAKKKHKCSICGRAFLRYSISNR</sequence>
<proteinExistence type="predicted"/>
<evidence type="ECO:0000313" key="3">
    <source>
        <dbReference type="Proteomes" id="UP000186601"/>
    </source>
</evidence>
<reference evidence="2 3" key="1">
    <citation type="submission" date="2018-02" db="EMBL/GenBank/DDBJ databases">
        <title>Genome sequence of the basidiomycete white-rot fungus Phlebia centrifuga.</title>
        <authorList>
            <person name="Granchi Z."/>
            <person name="Peng M."/>
            <person name="de Vries R.P."/>
            <person name="Hilden K."/>
            <person name="Makela M.R."/>
            <person name="Grigoriev I."/>
            <person name="Riley R."/>
        </authorList>
    </citation>
    <scope>NUCLEOTIDE SEQUENCE [LARGE SCALE GENOMIC DNA]</scope>
    <source>
        <strain evidence="2 3">FBCC195</strain>
    </source>
</reference>
<protein>
    <submittedName>
        <fullName evidence="2">Uncharacterized protein</fullName>
    </submittedName>
</protein>
<dbReference type="AlphaFoldDB" id="A0A2R6NR82"/>
<evidence type="ECO:0000313" key="2">
    <source>
        <dbReference type="EMBL" id="PSR75164.1"/>
    </source>
</evidence>